<reference evidence="1" key="2">
    <citation type="journal article" date="2015" name="Fish Shellfish Immunol.">
        <title>Early steps in the European eel (Anguilla anguilla)-Vibrio vulnificus interaction in the gills: Role of the RtxA13 toxin.</title>
        <authorList>
            <person name="Callol A."/>
            <person name="Pajuelo D."/>
            <person name="Ebbesson L."/>
            <person name="Teles M."/>
            <person name="MacKenzie S."/>
            <person name="Amaro C."/>
        </authorList>
    </citation>
    <scope>NUCLEOTIDE SEQUENCE</scope>
</reference>
<dbReference type="EMBL" id="GBXM01031544">
    <property type="protein sequence ID" value="JAH77033.1"/>
    <property type="molecule type" value="Transcribed_RNA"/>
</dbReference>
<dbReference type="AlphaFoldDB" id="A0A0E9VIH3"/>
<name>A0A0E9VIH3_ANGAN</name>
<sequence length="51" mass="5944">MVKRRQLQCCSPADLARQVCWLGRLCLRLGPQPRKGRTIQVLIYFKCTILI</sequence>
<accession>A0A0E9VIH3</accession>
<reference evidence="1" key="1">
    <citation type="submission" date="2014-11" db="EMBL/GenBank/DDBJ databases">
        <authorList>
            <person name="Amaro Gonzalez C."/>
        </authorList>
    </citation>
    <scope>NUCLEOTIDE SEQUENCE</scope>
</reference>
<evidence type="ECO:0000313" key="1">
    <source>
        <dbReference type="EMBL" id="JAH77033.1"/>
    </source>
</evidence>
<proteinExistence type="predicted"/>
<protein>
    <submittedName>
        <fullName evidence="1">Uncharacterized protein</fullName>
    </submittedName>
</protein>
<organism evidence="1">
    <name type="scientific">Anguilla anguilla</name>
    <name type="common">European freshwater eel</name>
    <name type="synonym">Muraena anguilla</name>
    <dbReference type="NCBI Taxonomy" id="7936"/>
    <lineage>
        <taxon>Eukaryota</taxon>
        <taxon>Metazoa</taxon>
        <taxon>Chordata</taxon>
        <taxon>Craniata</taxon>
        <taxon>Vertebrata</taxon>
        <taxon>Euteleostomi</taxon>
        <taxon>Actinopterygii</taxon>
        <taxon>Neopterygii</taxon>
        <taxon>Teleostei</taxon>
        <taxon>Anguilliformes</taxon>
        <taxon>Anguillidae</taxon>
        <taxon>Anguilla</taxon>
    </lineage>
</organism>